<keyword evidence="3" id="KW-1185">Reference proteome</keyword>
<evidence type="ECO:0000256" key="1">
    <source>
        <dbReference type="SAM" id="Phobius"/>
    </source>
</evidence>
<gene>
    <name evidence="2" type="ORF">ACEU3E_06180</name>
</gene>
<evidence type="ECO:0000313" key="3">
    <source>
        <dbReference type="Proteomes" id="UP001575622"/>
    </source>
</evidence>
<comment type="caution">
    <text evidence="2">The sequence shown here is derived from an EMBL/GenBank/DDBJ whole genome shotgun (WGS) entry which is preliminary data.</text>
</comment>
<protein>
    <submittedName>
        <fullName evidence="2">Holin-like toxin</fullName>
    </submittedName>
</protein>
<evidence type="ECO:0000313" key="2">
    <source>
        <dbReference type="EMBL" id="MFB0841747.1"/>
    </source>
</evidence>
<name>A0ABV4UV87_9BACL</name>
<dbReference type="Pfam" id="PF16935">
    <property type="entry name" value="Hol_Tox"/>
    <property type="match status" value="1"/>
</dbReference>
<dbReference type="InterPro" id="IPR031616">
    <property type="entry name" value="BsrE-like"/>
</dbReference>
<dbReference type="Proteomes" id="UP001575622">
    <property type="component" value="Unassembled WGS sequence"/>
</dbReference>
<dbReference type="EMBL" id="JBHDLN010000003">
    <property type="protein sequence ID" value="MFB0841747.1"/>
    <property type="molecule type" value="Genomic_DNA"/>
</dbReference>
<proteinExistence type="predicted"/>
<accession>A0ABV4UV87</accession>
<keyword evidence="1" id="KW-0812">Transmembrane</keyword>
<reference evidence="2 3" key="1">
    <citation type="submission" date="2024-09" db="EMBL/GenBank/DDBJ databases">
        <authorList>
            <person name="Makale K.P.P."/>
            <person name="Makhzoum A."/>
            <person name="Rantong G."/>
            <person name="Rahube T.O."/>
        </authorList>
    </citation>
    <scope>NUCLEOTIDE SEQUENCE [LARGE SCALE GENOMIC DNA]</scope>
    <source>
        <strain evidence="2 3">KM_D13</strain>
    </source>
</reference>
<organism evidence="2 3">
    <name type="scientific">Paenibacillus oleatilyticus</name>
    <dbReference type="NCBI Taxonomy" id="2594886"/>
    <lineage>
        <taxon>Bacteria</taxon>
        <taxon>Bacillati</taxon>
        <taxon>Bacillota</taxon>
        <taxon>Bacilli</taxon>
        <taxon>Bacillales</taxon>
        <taxon>Paenibacillaceae</taxon>
        <taxon>Paenibacillus</taxon>
    </lineage>
</organism>
<dbReference type="RefSeq" id="WP_253957430.1">
    <property type="nucleotide sequence ID" value="NZ_JAHNZO010000023.1"/>
</dbReference>
<keyword evidence="1" id="KW-1133">Transmembrane helix</keyword>
<sequence>MPVEVKDTLTLMISFGSLIIALLTLVVTIVLVLIQNKKK</sequence>
<keyword evidence="1" id="KW-0472">Membrane</keyword>
<feature type="transmembrane region" description="Helical" evidence="1">
    <location>
        <begin position="12"/>
        <end position="34"/>
    </location>
</feature>